<sequence length="118" mass="13551">MNGYSFTGGYPPRFERMFTPRRLFAHSSAFTWFKCVRGTNSLEGGVHQNIIRKFGSLGAEPELTDCALTEYRLRHNTDAGALNRLGYEHKGHYDPWLNQVIEKLWASLLWLKNSAAMK</sequence>
<dbReference type="OrthoDB" id="2267587at2759"/>
<evidence type="ECO:0000313" key="1">
    <source>
        <dbReference type="EMBL" id="KAG2191722.1"/>
    </source>
</evidence>
<evidence type="ECO:0000313" key="2">
    <source>
        <dbReference type="Proteomes" id="UP000603453"/>
    </source>
</evidence>
<protein>
    <submittedName>
        <fullName evidence="1">Uncharacterized protein</fullName>
    </submittedName>
</protein>
<keyword evidence="2" id="KW-1185">Reference proteome</keyword>
<reference evidence="1" key="1">
    <citation type="submission" date="2020-12" db="EMBL/GenBank/DDBJ databases">
        <title>Metabolic potential, ecology and presence of endohyphal bacteria is reflected in genomic diversity of Mucoromycotina.</title>
        <authorList>
            <person name="Muszewska A."/>
            <person name="Okrasinska A."/>
            <person name="Steczkiewicz K."/>
            <person name="Drgas O."/>
            <person name="Orlowska M."/>
            <person name="Perlinska-Lenart U."/>
            <person name="Aleksandrzak-Piekarczyk T."/>
            <person name="Szatraj K."/>
            <person name="Zielenkiewicz U."/>
            <person name="Pilsyk S."/>
            <person name="Malc E."/>
            <person name="Mieczkowski P."/>
            <person name="Kruszewska J.S."/>
            <person name="Biernat P."/>
            <person name="Pawlowska J."/>
        </authorList>
    </citation>
    <scope>NUCLEOTIDE SEQUENCE</scope>
    <source>
        <strain evidence="1">WA0000017839</strain>
    </source>
</reference>
<dbReference type="AlphaFoldDB" id="A0A8H7URS7"/>
<dbReference type="Proteomes" id="UP000603453">
    <property type="component" value="Unassembled WGS sequence"/>
</dbReference>
<accession>A0A8H7URS7</accession>
<proteinExistence type="predicted"/>
<comment type="caution">
    <text evidence="1">The sequence shown here is derived from an EMBL/GenBank/DDBJ whole genome shotgun (WGS) entry which is preliminary data.</text>
</comment>
<dbReference type="EMBL" id="JAEPRD010000363">
    <property type="protein sequence ID" value="KAG2191722.1"/>
    <property type="molecule type" value="Genomic_DNA"/>
</dbReference>
<organism evidence="1 2">
    <name type="scientific">Mucor saturninus</name>
    <dbReference type="NCBI Taxonomy" id="64648"/>
    <lineage>
        <taxon>Eukaryota</taxon>
        <taxon>Fungi</taxon>
        <taxon>Fungi incertae sedis</taxon>
        <taxon>Mucoromycota</taxon>
        <taxon>Mucoromycotina</taxon>
        <taxon>Mucoromycetes</taxon>
        <taxon>Mucorales</taxon>
        <taxon>Mucorineae</taxon>
        <taxon>Mucoraceae</taxon>
        <taxon>Mucor</taxon>
    </lineage>
</organism>
<gene>
    <name evidence="1" type="ORF">INT47_004709</name>
</gene>
<name>A0A8H7URS7_9FUNG</name>